<keyword evidence="7" id="KW-1185">Reference proteome</keyword>
<comment type="caution">
    <text evidence="6">The sequence shown here is derived from an EMBL/GenBank/DDBJ whole genome shotgun (WGS) entry which is preliminary data.</text>
</comment>
<dbReference type="PROSITE" id="PS00109">
    <property type="entry name" value="PROTEIN_KINASE_TYR"/>
    <property type="match status" value="1"/>
</dbReference>
<dbReference type="CDD" id="cd00192">
    <property type="entry name" value="PTKc"/>
    <property type="match status" value="1"/>
</dbReference>
<feature type="domain" description="Protein kinase" evidence="5">
    <location>
        <begin position="958"/>
        <end position="1251"/>
    </location>
</feature>
<sequence>MLVLDRIFKHHILSEDRDEPCLYNSSTSMKSFTSIVLSEELKDKLSQKFNSRIKFGVDIFQLAIYCENVPQYLKSTHTQYIRVTYMFPVSYFYETILERVKLLHTHWTLVIHKHGNVNYRFLLKIGIMTVKGGKTLEARKADLLLFAEYSSRLSRELDDVTVVIDLFNQDFSKGHVNTIKANQKRLIREKKFSEILVKSAIQNSKDGGQVFGVSIGYFEEAFDHNKILKLYREQDNRESFEMKMKLTLDTFTDLLISYDTLQEFITIGKPTQNTSFNSSLFTKPSNMFVIYNDPFLNGSVDVALSNLIHFEKTHKAPSVKAFILNSFVQFNGTTGAFVNEIVNWTRGNSDIKFGITVTVGNTLVRSLHDEILDKILKHLSFCSRMFDPCDVVLLKLVISPFAFNVESRKIQRDNAEESLSYLRRLLPEFTKYFPGLQIIFNFNWYRTEMTLQRSSFIYCDEQADQNFMVINGMMNWAVNNKIPVMIMAAFQNYLVHGWWQKLERSNTTNVATYIPHNELSCITSNDKALESEIKWDPEIAGISMFPQLINDSSWRNVSPKTTQLKLMLRFVLHKFKRIDIIFDLDAFSVNGVSSALTSAETVAKYENMDEEIINVFKLYITVPLPSLFNLMNSNELPSQISELLQTLKTFRNNSANHFTSLEGITFSDLKSASNGTATKALMKQFKDEAFIAVGSLFENCETLLHSELDVSQKLLILQSDYVECDEKYFQPTKIHLLEQYFRRLLIIQRTFNLHFPSKSIIFRVTTSFSAIHQARDETINEKEVDKDYLRFWNEFNGFSNAYQIKFFIHPAFAKKHDEFGGDSWWKINDYSKLANKEVFLERESDFLREETWRPEDDPVETPLPDQDTFFTTVIIGSLIALVALLTFILVAFLIKRRKLVTLSSAEADEFFKGKLNRSDSTDSIALVPLSHYVMLGIDTFLKEKYDSKFEIPKGEIDFGTKKVIGTGNFGIVYKAVWNGINVAVKKPNGGFNREAFKSMLDEVKVMSFMGEHVNVLTFLGACTSSITEGKLLIITELCDNGNLLSVLQTIANKSSISSCVEKDDEIQSINPDGTSTTTKTTKINQSDQYELLRFSQEIACGMEYISSKNVVHGDLATRNILLDNSLTCKISDFGLSRKLYERTEYIKKKEEQMPWRWMAIETLKRMEFSTKSDVWSYGVTLWEIFTLGSHPYPGLEWSCNFTDELAAGMRMSQPEFATETIYAEILKTWNEEPAERPTFTELAESFQHLRISDYDRITN</sequence>
<dbReference type="InterPro" id="IPR050122">
    <property type="entry name" value="RTK"/>
</dbReference>
<keyword evidence="3" id="KW-0547">Nucleotide-binding</keyword>
<comment type="catalytic activity">
    <reaction evidence="2">
        <text>L-tyrosyl-[protein] + ATP = O-phospho-L-tyrosyl-[protein] + ADP + H(+)</text>
        <dbReference type="Rhea" id="RHEA:10596"/>
        <dbReference type="Rhea" id="RHEA-COMP:10136"/>
        <dbReference type="Rhea" id="RHEA-COMP:20101"/>
        <dbReference type="ChEBI" id="CHEBI:15378"/>
        <dbReference type="ChEBI" id="CHEBI:30616"/>
        <dbReference type="ChEBI" id="CHEBI:46858"/>
        <dbReference type="ChEBI" id="CHEBI:61978"/>
        <dbReference type="ChEBI" id="CHEBI:456216"/>
        <dbReference type="EC" id="2.7.10.1"/>
    </reaction>
</comment>
<dbReference type="PRINTS" id="PR00109">
    <property type="entry name" value="TYRKINASE"/>
</dbReference>
<comment type="subcellular location">
    <subcellularLocation>
        <location evidence="1">Membrane</location>
        <topology evidence="1">Single-pass membrane protein</topology>
    </subcellularLocation>
</comment>
<dbReference type="InterPro" id="IPR001245">
    <property type="entry name" value="Ser-Thr/Tyr_kinase_cat_dom"/>
</dbReference>
<organism evidence="6 7">
    <name type="scientific">Orchesella dallaii</name>
    <dbReference type="NCBI Taxonomy" id="48710"/>
    <lineage>
        <taxon>Eukaryota</taxon>
        <taxon>Metazoa</taxon>
        <taxon>Ecdysozoa</taxon>
        <taxon>Arthropoda</taxon>
        <taxon>Hexapoda</taxon>
        <taxon>Collembola</taxon>
        <taxon>Entomobryomorpha</taxon>
        <taxon>Entomobryoidea</taxon>
        <taxon>Orchesellidae</taxon>
        <taxon>Orchesellinae</taxon>
        <taxon>Orchesella</taxon>
    </lineage>
</organism>
<feature type="transmembrane region" description="Helical" evidence="4">
    <location>
        <begin position="869"/>
        <end position="894"/>
    </location>
</feature>
<evidence type="ECO:0000256" key="3">
    <source>
        <dbReference type="PROSITE-ProRule" id="PRU10141"/>
    </source>
</evidence>
<dbReference type="InterPro" id="IPR000719">
    <property type="entry name" value="Prot_kinase_dom"/>
</dbReference>
<dbReference type="Gene3D" id="3.30.200.20">
    <property type="entry name" value="Phosphorylase Kinase, domain 1"/>
    <property type="match status" value="1"/>
</dbReference>
<dbReference type="Gene3D" id="1.10.510.10">
    <property type="entry name" value="Transferase(Phosphotransferase) domain 1"/>
    <property type="match status" value="1"/>
</dbReference>
<keyword evidence="4" id="KW-0812">Transmembrane</keyword>
<dbReference type="EMBL" id="CAXLJM020000057">
    <property type="protein sequence ID" value="CAL8118246.1"/>
    <property type="molecule type" value="Genomic_DNA"/>
</dbReference>
<keyword evidence="4" id="KW-1133">Transmembrane helix</keyword>
<evidence type="ECO:0000256" key="2">
    <source>
        <dbReference type="ARBA" id="ARBA00051243"/>
    </source>
</evidence>
<keyword evidence="4" id="KW-0472">Membrane</keyword>
<dbReference type="InterPro" id="IPR011009">
    <property type="entry name" value="Kinase-like_dom_sf"/>
</dbReference>
<protein>
    <recommendedName>
        <fullName evidence="5">Protein kinase domain-containing protein</fullName>
    </recommendedName>
</protein>
<dbReference type="Pfam" id="PF07714">
    <property type="entry name" value="PK_Tyr_Ser-Thr"/>
    <property type="match status" value="1"/>
</dbReference>
<dbReference type="Proteomes" id="UP001642540">
    <property type="component" value="Unassembled WGS sequence"/>
</dbReference>
<dbReference type="InterPro" id="IPR008266">
    <property type="entry name" value="Tyr_kinase_AS"/>
</dbReference>
<evidence type="ECO:0000256" key="1">
    <source>
        <dbReference type="ARBA" id="ARBA00004167"/>
    </source>
</evidence>
<dbReference type="PANTHER" id="PTHR24416">
    <property type="entry name" value="TYROSINE-PROTEIN KINASE RECEPTOR"/>
    <property type="match status" value="1"/>
</dbReference>
<gene>
    <name evidence="6" type="ORF">ODALV1_LOCUS18049</name>
</gene>
<proteinExistence type="predicted"/>
<name>A0ABP1R2H9_9HEXA</name>
<dbReference type="InterPro" id="IPR017441">
    <property type="entry name" value="Protein_kinase_ATP_BS"/>
</dbReference>
<dbReference type="PROSITE" id="PS00107">
    <property type="entry name" value="PROTEIN_KINASE_ATP"/>
    <property type="match status" value="1"/>
</dbReference>
<evidence type="ECO:0000313" key="7">
    <source>
        <dbReference type="Proteomes" id="UP001642540"/>
    </source>
</evidence>
<keyword evidence="3" id="KW-0067">ATP-binding</keyword>
<evidence type="ECO:0000259" key="5">
    <source>
        <dbReference type="PROSITE" id="PS50011"/>
    </source>
</evidence>
<dbReference type="PROSITE" id="PS50011">
    <property type="entry name" value="PROTEIN_KINASE_DOM"/>
    <property type="match status" value="1"/>
</dbReference>
<dbReference type="PANTHER" id="PTHR24416:SF600">
    <property type="entry name" value="PDGF- AND VEGF-RECEPTOR RELATED, ISOFORM J"/>
    <property type="match status" value="1"/>
</dbReference>
<dbReference type="SUPFAM" id="SSF56112">
    <property type="entry name" value="Protein kinase-like (PK-like)"/>
    <property type="match status" value="1"/>
</dbReference>
<evidence type="ECO:0000256" key="4">
    <source>
        <dbReference type="SAM" id="Phobius"/>
    </source>
</evidence>
<reference evidence="6 7" key="1">
    <citation type="submission" date="2024-08" db="EMBL/GenBank/DDBJ databases">
        <authorList>
            <person name="Cucini C."/>
            <person name="Frati F."/>
        </authorList>
    </citation>
    <scope>NUCLEOTIDE SEQUENCE [LARGE SCALE GENOMIC DNA]</scope>
</reference>
<evidence type="ECO:0000313" key="6">
    <source>
        <dbReference type="EMBL" id="CAL8118246.1"/>
    </source>
</evidence>
<accession>A0ABP1R2H9</accession>
<feature type="binding site" evidence="3">
    <location>
        <position position="986"/>
    </location>
    <ligand>
        <name>ATP</name>
        <dbReference type="ChEBI" id="CHEBI:30616"/>
    </ligand>
</feature>